<evidence type="ECO:0000313" key="1">
    <source>
        <dbReference type="EMBL" id="AGX44672.1"/>
    </source>
</evidence>
<accession>U5MYU2</accession>
<proteinExistence type="predicted"/>
<keyword evidence="2" id="KW-1185">Reference proteome</keyword>
<evidence type="ECO:0000313" key="2">
    <source>
        <dbReference type="Proteomes" id="UP000017118"/>
    </source>
</evidence>
<protein>
    <submittedName>
        <fullName evidence="1">Uncharacterized protein</fullName>
    </submittedName>
</protein>
<organism evidence="1 2">
    <name type="scientific">Clostridium saccharobutylicum DSM 13864</name>
    <dbReference type="NCBI Taxonomy" id="1345695"/>
    <lineage>
        <taxon>Bacteria</taxon>
        <taxon>Bacillati</taxon>
        <taxon>Bacillota</taxon>
        <taxon>Clostridia</taxon>
        <taxon>Eubacteriales</taxon>
        <taxon>Clostridiaceae</taxon>
        <taxon>Clostridium</taxon>
    </lineage>
</organism>
<dbReference type="EMBL" id="CP006721">
    <property type="protein sequence ID" value="AGX44672.1"/>
    <property type="molecule type" value="Genomic_DNA"/>
</dbReference>
<dbReference type="PATRIC" id="fig|1345695.3.peg.3696"/>
<dbReference type="HOGENOM" id="CLU_204506_0_0_9"/>
<dbReference type="AlphaFoldDB" id="U5MYU2"/>
<reference evidence="1 2" key="1">
    <citation type="journal article" date="2013" name="Genome Announc.">
        <title>Complete Genome Sequence of the Solvent Producer Clostridium saccharobutylicum NCP262 (DSM 13864).</title>
        <authorList>
            <person name="Poehlein A."/>
            <person name="Hartwich K."/>
            <person name="Krabben P."/>
            <person name="Ehrenreich A."/>
            <person name="Liebl W."/>
            <person name="Durre P."/>
            <person name="Gottschalk G."/>
            <person name="Daniel R."/>
        </authorList>
    </citation>
    <scope>NUCLEOTIDE SEQUENCE [LARGE SCALE GENOMIC DNA]</scope>
    <source>
        <strain evidence="1">DSM 13864</strain>
    </source>
</reference>
<dbReference type="Proteomes" id="UP000017118">
    <property type="component" value="Chromosome"/>
</dbReference>
<gene>
    <name evidence="1" type="ORF">CLSA_c37110</name>
</gene>
<dbReference type="KEGG" id="csb:CLSA_c37110"/>
<sequence>MKYMKKVSLGKKNDFEKGTFMAYACNCNCFNISCGTCTNCSKYKKNDVQGFYALSLVNNSKIEMKSMAPMTMLGA</sequence>
<name>U5MYU2_CLOSA</name>